<reference evidence="1" key="1">
    <citation type="journal article" date="2021" name="Proc. Natl. Acad. Sci. U.S.A.">
        <title>A Catalog of Tens of Thousands of Viruses from Human Metagenomes Reveals Hidden Associations with Chronic Diseases.</title>
        <authorList>
            <person name="Tisza M.J."/>
            <person name="Buck C.B."/>
        </authorList>
    </citation>
    <scope>NUCLEOTIDE SEQUENCE</scope>
    <source>
        <strain evidence="1">Ct7113</strain>
    </source>
</reference>
<organism evidence="1">
    <name type="scientific">Myoviridae sp. ct7113</name>
    <dbReference type="NCBI Taxonomy" id="2825037"/>
    <lineage>
        <taxon>Viruses</taxon>
        <taxon>Duplodnaviria</taxon>
        <taxon>Heunggongvirae</taxon>
        <taxon>Uroviricota</taxon>
        <taxon>Caudoviricetes</taxon>
    </lineage>
</organism>
<protein>
    <submittedName>
        <fullName evidence="1">Uncharacterized protein</fullName>
    </submittedName>
</protein>
<sequence length="81" mass="9498">MGFYIKGPCLNCPDRNASCHGKTEDGAWRCGRWAAYQAEQEAFRAKAAEDFKRVEVAMGYKRESRLRNAKRRTSLERRRRK</sequence>
<evidence type="ECO:0000313" key="1">
    <source>
        <dbReference type="EMBL" id="DAF99354.1"/>
    </source>
</evidence>
<proteinExistence type="predicted"/>
<name>A0A8S5UY81_9CAUD</name>
<accession>A0A8S5UY81</accession>
<dbReference type="EMBL" id="BK016164">
    <property type="protein sequence ID" value="DAF99354.1"/>
    <property type="molecule type" value="Genomic_DNA"/>
</dbReference>